<dbReference type="EMBL" id="HE575323">
    <property type="protein sequence ID" value="CCC94066.1"/>
    <property type="molecule type" value="Genomic_DNA"/>
</dbReference>
<evidence type="ECO:0000256" key="5">
    <source>
        <dbReference type="SAM" id="Phobius"/>
    </source>
</evidence>
<protein>
    <submittedName>
        <fullName evidence="6">Uncharacterized protein TCIL3000_10_8420</fullName>
    </submittedName>
</protein>
<feature type="transmembrane region" description="Helical" evidence="5">
    <location>
        <begin position="26"/>
        <end position="43"/>
    </location>
</feature>
<evidence type="ECO:0000313" key="6">
    <source>
        <dbReference type="EMBL" id="CCC94066.1"/>
    </source>
</evidence>
<evidence type="ECO:0000256" key="2">
    <source>
        <dbReference type="ARBA" id="ARBA00022692"/>
    </source>
</evidence>
<dbReference type="InterPro" id="IPR019184">
    <property type="entry name" value="Uncharacterised_TM-17"/>
</dbReference>
<dbReference type="GO" id="GO:0035869">
    <property type="term" value="C:ciliary transition zone"/>
    <property type="evidence" value="ECO:0007669"/>
    <property type="project" value="TreeGrafter"/>
</dbReference>
<dbReference type="PANTHER" id="PTHR13531">
    <property type="entry name" value="GEO07735P1-RELATED-RELATED"/>
    <property type="match status" value="1"/>
</dbReference>
<feature type="transmembrane region" description="Helical" evidence="5">
    <location>
        <begin position="55"/>
        <end position="74"/>
    </location>
</feature>
<dbReference type="VEuPathDB" id="TriTrypDB:TcIL3000_10_8420"/>
<sequence>MRVLTCHQHHVNRNSAALGGLTRVNVAYSLLFVFPATAVSLFERSSGALTSLQRALCVAGVGAWALLDMLRLYVGHCGNHQQNVLLLVLFTLFTLLPQLPVAVLCNMKWPYPNSLDYAVSVVMILFLVLELLCSVGMIIRLIQNNRIDYFVYGPHHPSRRNH</sequence>
<dbReference type="GO" id="GO:0016020">
    <property type="term" value="C:membrane"/>
    <property type="evidence" value="ECO:0007669"/>
    <property type="project" value="UniProtKB-SubCell"/>
</dbReference>
<evidence type="ECO:0000256" key="3">
    <source>
        <dbReference type="ARBA" id="ARBA00022989"/>
    </source>
</evidence>
<reference evidence="6" key="1">
    <citation type="journal article" date="2012" name="Proc. Natl. Acad. Sci. U.S.A.">
        <title>Antigenic diversity is generated by distinct evolutionary mechanisms in African trypanosome species.</title>
        <authorList>
            <person name="Jackson A.P."/>
            <person name="Berry A."/>
            <person name="Aslett M."/>
            <person name="Allison H.C."/>
            <person name="Burton P."/>
            <person name="Vavrova-Anderson J."/>
            <person name="Brown R."/>
            <person name="Browne H."/>
            <person name="Corton N."/>
            <person name="Hauser H."/>
            <person name="Gamble J."/>
            <person name="Gilderthorp R."/>
            <person name="Marcello L."/>
            <person name="McQuillan J."/>
            <person name="Otto T.D."/>
            <person name="Quail M.A."/>
            <person name="Sanders M.J."/>
            <person name="van Tonder A."/>
            <person name="Ginger M.L."/>
            <person name="Field M.C."/>
            <person name="Barry J.D."/>
            <person name="Hertz-Fowler C."/>
            <person name="Berriman M."/>
        </authorList>
    </citation>
    <scope>NUCLEOTIDE SEQUENCE</scope>
    <source>
        <strain evidence="6">IL3000</strain>
    </source>
</reference>
<evidence type="ECO:0000256" key="1">
    <source>
        <dbReference type="ARBA" id="ARBA00004141"/>
    </source>
</evidence>
<name>G0UXE9_TRYCI</name>
<accession>G0UXE9</accession>
<feature type="transmembrane region" description="Helical" evidence="5">
    <location>
        <begin position="117"/>
        <end position="142"/>
    </location>
</feature>
<dbReference type="AlphaFoldDB" id="G0UXE9"/>
<keyword evidence="2 5" id="KW-0812">Transmembrane</keyword>
<dbReference type="Pfam" id="PF09799">
    <property type="entry name" value="Transmemb_17"/>
    <property type="match status" value="1"/>
</dbReference>
<dbReference type="PANTHER" id="PTHR13531:SF6">
    <property type="entry name" value="TMEM (HUMAN TRANSMEMBRANE PROTEIN) HOMOLOG"/>
    <property type="match status" value="1"/>
</dbReference>
<keyword evidence="4 5" id="KW-0472">Membrane</keyword>
<feature type="transmembrane region" description="Helical" evidence="5">
    <location>
        <begin position="86"/>
        <end position="105"/>
    </location>
</feature>
<gene>
    <name evidence="6" type="ORF">TCIL3000_10_8420</name>
</gene>
<comment type="subcellular location">
    <subcellularLocation>
        <location evidence="1">Membrane</location>
        <topology evidence="1">Multi-pass membrane protein</topology>
    </subcellularLocation>
</comment>
<organism evidence="6">
    <name type="scientific">Trypanosoma congolense (strain IL3000)</name>
    <dbReference type="NCBI Taxonomy" id="1068625"/>
    <lineage>
        <taxon>Eukaryota</taxon>
        <taxon>Discoba</taxon>
        <taxon>Euglenozoa</taxon>
        <taxon>Kinetoplastea</taxon>
        <taxon>Metakinetoplastina</taxon>
        <taxon>Trypanosomatida</taxon>
        <taxon>Trypanosomatidae</taxon>
        <taxon>Trypanosoma</taxon>
        <taxon>Nannomonas</taxon>
    </lineage>
</organism>
<proteinExistence type="predicted"/>
<dbReference type="GO" id="GO:1905515">
    <property type="term" value="P:non-motile cilium assembly"/>
    <property type="evidence" value="ECO:0007669"/>
    <property type="project" value="TreeGrafter"/>
</dbReference>
<keyword evidence="3 5" id="KW-1133">Transmembrane helix</keyword>
<evidence type="ECO:0000256" key="4">
    <source>
        <dbReference type="ARBA" id="ARBA00023136"/>
    </source>
</evidence>